<dbReference type="EMBL" id="GDHC01008092">
    <property type="protein sequence ID" value="JAQ10537.1"/>
    <property type="molecule type" value="Transcribed_RNA"/>
</dbReference>
<reference evidence="3" key="3">
    <citation type="journal article" date="2016" name="Gigascience">
        <title>De novo construction of an expanded transcriptome assembly for the western tarnished plant bug, Lygus hesperus.</title>
        <authorList>
            <person name="Tassone E.E."/>
            <person name="Geib S.M."/>
            <person name="Hall B."/>
            <person name="Fabrick J.A."/>
            <person name="Brent C.S."/>
            <person name="Hull J.J."/>
        </authorList>
    </citation>
    <scope>NUCLEOTIDE SEQUENCE</scope>
</reference>
<proteinExistence type="predicted"/>
<feature type="coiled-coil region" evidence="1">
    <location>
        <begin position="107"/>
        <end position="205"/>
    </location>
</feature>
<keyword evidence="1" id="KW-0175">Coiled coil</keyword>
<sequence length="269" mass="31172">MPLSSHSVRRNKSTSTPVFYYDEEKNEYVSNKAELIAALPDASLMERTTSSLSFFQNILKSESSSALQLAWAVLLREMSDDLTDIAVKINSLLRNCKLKDQQLLDNANAYDELLNQQESEKEKMLAQERELSSKVTEELRKRVKQLEAELAEAMEIKNDLVTKFNTLFRKKKSAKMKREQLIQDVEDLSHEVEVQKDIISQLKKALNTCKSDMEHECEKSYQEGYKYGRHVATLEELGVLEQFKILKEMENTLETDIRKENHKRCTAIK</sequence>
<gene>
    <name evidence="2" type="primary">CTTNBP2_4</name>
    <name evidence="2" type="ORF">CM83_37559</name>
    <name evidence="3" type="ORF">g.33737</name>
</gene>
<name>A0A0A9XT70_LYGHE</name>
<evidence type="ECO:0000256" key="1">
    <source>
        <dbReference type="SAM" id="Coils"/>
    </source>
</evidence>
<reference evidence="2" key="2">
    <citation type="submission" date="2014-07" db="EMBL/GenBank/DDBJ databases">
        <authorList>
            <person name="Hull J."/>
        </authorList>
    </citation>
    <scope>NUCLEOTIDE SEQUENCE</scope>
</reference>
<protein>
    <submittedName>
        <fullName evidence="2">Cortactin-binding protein 2</fullName>
    </submittedName>
</protein>
<dbReference type="AlphaFoldDB" id="A0A0A9XT70"/>
<organism evidence="2">
    <name type="scientific">Lygus hesperus</name>
    <name type="common">Western plant bug</name>
    <dbReference type="NCBI Taxonomy" id="30085"/>
    <lineage>
        <taxon>Eukaryota</taxon>
        <taxon>Metazoa</taxon>
        <taxon>Ecdysozoa</taxon>
        <taxon>Arthropoda</taxon>
        <taxon>Hexapoda</taxon>
        <taxon>Insecta</taxon>
        <taxon>Pterygota</taxon>
        <taxon>Neoptera</taxon>
        <taxon>Paraneoptera</taxon>
        <taxon>Hemiptera</taxon>
        <taxon>Heteroptera</taxon>
        <taxon>Panheteroptera</taxon>
        <taxon>Cimicomorpha</taxon>
        <taxon>Miridae</taxon>
        <taxon>Mirini</taxon>
        <taxon>Lygus</taxon>
    </lineage>
</organism>
<accession>A0A0A9XT70</accession>
<evidence type="ECO:0000313" key="3">
    <source>
        <dbReference type="EMBL" id="JAQ10537.1"/>
    </source>
</evidence>
<evidence type="ECO:0000313" key="2">
    <source>
        <dbReference type="EMBL" id="JAG20315.1"/>
    </source>
</evidence>
<reference evidence="2" key="1">
    <citation type="journal article" date="2014" name="PLoS ONE">
        <title>Transcriptome-Based Identification of ABC Transporters in the Western Tarnished Plant Bug Lygus hesperus.</title>
        <authorList>
            <person name="Hull J.J."/>
            <person name="Chaney K."/>
            <person name="Geib S.M."/>
            <person name="Fabrick J.A."/>
            <person name="Brent C.S."/>
            <person name="Walsh D."/>
            <person name="Lavine L.C."/>
        </authorList>
    </citation>
    <scope>NUCLEOTIDE SEQUENCE</scope>
</reference>
<dbReference type="EMBL" id="GBHO01023289">
    <property type="protein sequence ID" value="JAG20315.1"/>
    <property type="molecule type" value="Transcribed_RNA"/>
</dbReference>